<evidence type="ECO:0000313" key="1">
    <source>
        <dbReference type="EMBL" id="GEJ58869.1"/>
    </source>
</evidence>
<evidence type="ECO:0008006" key="3">
    <source>
        <dbReference type="Google" id="ProtNLM"/>
    </source>
</evidence>
<keyword evidence="2" id="KW-1185">Reference proteome</keyword>
<organism evidence="1 2">
    <name type="scientific">Anaeromyxobacter diazotrophicus</name>
    <dbReference type="NCBI Taxonomy" id="2590199"/>
    <lineage>
        <taxon>Bacteria</taxon>
        <taxon>Pseudomonadati</taxon>
        <taxon>Myxococcota</taxon>
        <taxon>Myxococcia</taxon>
        <taxon>Myxococcales</taxon>
        <taxon>Cystobacterineae</taxon>
        <taxon>Anaeromyxobacteraceae</taxon>
        <taxon>Anaeromyxobacter</taxon>
    </lineage>
</organism>
<evidence type="ECO:0000313" key="2">
    <source>
        <dbReference type="Proteomes" id="UP000503640"/>
    </source>
</evidence>
<dbReference type="EMBL" id="BJTG01000009">
    <property type="protein sequence ID" value="GEJ58869.1"/>
    <property type="molecule type" value="Genomic_DNA"/>
</dbReference>
<dbReference type="Proteomes" id="UP000503640">
    <property type="component" value="Unassembled WGS sequence"/>
</dbReference>
<sequence length="428" mass="47804">MAPRPTLTAAQARALHLAAQGLLTPPARAARREDVLAAVRRMALLQLDTIHVVARSHHLVLHARLGEAYRPEWLDELLAEAALFETWAHEACLAPVEEHGLHRRVLATSQHWFVKRARKLLADEREGMAALLEEVRRRGPVKTSDFASARPRHGGWWGWKKEKAWLEAWLALGELMVARRERFQRVYDLAERVLPAAARREPPDEAAARQAVIEQSVRALGVTQARWIHDYFRTRPRLTPEDLRPLVEAGRLLEVRVRGWAAPGFVHRDHAPLLRRAAGGELAATHTALLSPFDPVVWDRERALAMFGFDYRLECYVPARKRRHGYFVLPILRRGALVGRLDAKAHRVRGVFEVKALHLEPGVAAGPALLGDLAAALTASARWHGTPQVRLGRRVAPPLRAALGARLAEVPSPGAGGRERPAKLARPV</sequence>
<dbReference type="Pfam" id="PF06224">
    <property type="entry name" value="AlkZ-like"/>
    <property type="match status" value="1"/>
</dbReference>
<dbReference type="RefSeq" id="WP_176067816.1">
    <property type="nucleotide sequence ID" value="NZ_BJTG01000009.1"/>
</dbReference>
<accession>A0A7I9VS30</accession>
<dbReference type="AlphaFoldDB" id="A0A7I9VS30"/>
<proteinExistence type="predicted"/>
<gene>
    <name evidence="1" type="ORF">AMYX_36100</name>
</gene>
<comment type="caution">
    <text evidence="1">The sequence shown here is derived from an EMBL/GenBank/DDBJ whole genome shotgun (WGS) entry which is preliminary data.</text>
</comment>
<reference evidence="2" key="1">
    <citation type="journal article" date="2020" name="Appl. Environ. Microbiol.">
        <title>Diazotrophic Anaeromyxobacter Isolates from Soils.</title>
        <authorList>
            <person name="Masuda Y."/>
            <person name="Yamanaka H."/>
            <person name="Xu Z.X."/>
            <person name="Shiratori Y."/>
            <person name="Aono T."/>
            <person name="Amachi S."/>
            <person name="Senoo K."/>
            <person name="Itoh H."/>
        </authorList>
    </citation>
    <scope>NUCLEOTIDE SEQUENCE [LARGE SCALE GENOMIC DNA]</scope>
    <source>
        <strain evidence="2">R267</strain>
    </source>
</reference>
<dbReference type="PANTHER" id="PTHR30528:SF0">
    <property type="entry name" value="CYTOPLASMIC PROTEIN"/>
    <property type="match status" value="1"/>
</dbReference>
<dbReference type="InterPro" id="IPR009351">
    <property type="entry name" value="AlkZ-like"/>
</dbReference>
<name>A0A7I9VS30_9BACT</name>
<dbReference type="PANTHER" id="PTHR30528">
    <property type="entry name" value="CYTOPLASMIC PROTEIN"/>
    <property type="match status" value="1"/>
</dbReference>
<protein>
    <recommendedName>
        <fullName evidence="3">Cytoplasmic protein</fullName>
    </recommendedName>
</protein>